<dbReference type="Proteomes" id="UP001172083">
    <property type="component" value="Unassembled WGS sequence"/>
</dbReference>
<dbReference type="RefSeq" id="WP_346758682.1">
    <property type="nucleotide sequence ID" value="NZ_JAUJEB010000003.1"/>
</dbReference>
<evidence type="ECO:0000313" key="1">
    <source>
        <dbReference type="EMBL" id="MDN5213342.1"/>
    </source>
</evidence>
<keyword evidence="2" id="KW-1185">Reference proteome</keyword>
<accession>A0ABT8L6F9</accession>
<sequence length="162" mass="18572">MESKSLMIYEKISIKTLLLIKLLLLSVPLSLCAQGKSSWYIEFQDGFINDTVSLYWDDVLILDNEVLKSDSILGIAHCVVIIAPHINKKYFVSVSKLHRNSMPKLVTNNLKANRSKFTVEVNQQALSFFVSPKKGSFFGISKDNWDQDKIKYIQSKTIFEYD</sequence>
<reference evidence="1" key="1">
    <citation type="submission" date="2023-06" db="EMBL/GenBank/DDBJ databases">
        <title>Genomic of Agaribacillus aureum.</title>
        <authorList>
            <person name="Wang G."/>
        </authorList>
    </citation>
    <scope>NUCLEOTIDE SEQUENCE</scope>
    <source>
        <strain evidence="1">BMA12</strain>
    </source>
</reference>
<comment type="caution">
    <text evidence="1">The sequence shown here is derived from an EMBL/GenBank/DDBJ whole genome shotgun (WGS) entry which is preliminary data.</text>
</comment>
<organism evidence="1 2">
    <name type="scientific">Agaribacillus aureus</name>
    <dbReference type="NCBI Taxonomy" id="3051825"/>
    <lineage>
        <taxon>Bacteria</taxon>
        <taxon>Pseudomonadati</taxon>
        <taxon>Bacteroidota</taxon>
        <taxon>Cytophagia</taxon>
        <taxon>Cytophagales</taxon>
        <taxon>Splendidivirgaceae</taxon>
        <taxon>Agaribacillus</taxon>
    </lineage>
</organism>
<proteinExistence type="predicted"/>
<name>A0ABT8L6F9_9BACT</name>
<gene>
    <name evidence="1" type="ORF">QQ020_14830</name>
</gene>
<evidence type="ECO:0008006" key="3">
    <source>
        <dbReference type="Google" id="ProtNLM"/>
    </source>
</evidence>
<dbReference type="EMBL" id="JAUJEB010000003">
    <property type="protein sequence ID" value="MDN5213342.1"/>
    <property type="molecule type" value="Genomic_DNA"/>
</dbReference>
<protein>
    <recommendedName>
        <fullName evidence="3">Group-specific protein</fullName>
    </recommendedName>
</protein>
<evidence type="ECO:0000313" key="2">
    <source>
        <dbReference type="Proteomes" id="UP001172083"/>
    </source>
</evidence>